<dbReference type="InterPro" id="IPR050832">
    <property type="entry name" value="Bact_Acetyltransf"/>
</dbReference>
<dbReference type="Pfam" id="PF13673">
    <property type="entry name" value="Acetyltransf_10"/>
    <property type="match status" value="1"/>
</dbReference>
<dbReference type="PANTHER" id="PTHR43877">
    <property type="entry name" value="AMINOALKYLPHOSPHONATE N-ACETYLTRANSFERASE-RELATED-RELATED"/>
    <property type="match status" value="1"/>
</dbReference>
<gene>
    <name evidence="4" type="ORF">GCM10009092_18710</name>
</gene>
<sequence length="154" mass="16877">MSFVLRAAKVEEAQSLSVLALRSKAYWAYSADFMAAVADELTLSCQQLLSEQWACQVAEGKDIVLGYALIDKTHAGQWQLDALFVEPQAIGQGVGRALMDWVKQHMAEHNITSLIIQSDPHAEMFYLAMGAKRIGELPSASIAGRMLPLLELAV</sequence>
<organism evidence="4 5">
    <name type="scientific">Bowmanella denitrificans</name>
    <dbReference type="NCBI Taxonomy" id="366582"/>
    <lineage>
        <taxon>Bacteria</taxon>
        <taxon>Pseudomonadati</taxon>
        <taxon>Pseudomonadota</taxon>
        <taxon>Gammaproteobacteria</taxon>
        <taxon>Alteromonadales</taxon>
        <taxon>Alteromonadaceae</taxon>
        <taxon>Bowmanella</taxon>
    </lineage>
</organism>
<keyword evidence="5" id="KW-1185">Reference proteome</keyword>
<dbReference type="Gene3D" id="3.40.630.30">
    <property type="match status" value="1"/>
</dbReference>
<reference evidence="4 5" key="1">
    <citation type="journal article" date="2019" name="Int. J. Syst. Evol. Microbiol.">
        <title>The Global Catalogue of Microorganisms (GCM) 10K type strain sequencing project: providing services to taxonomists for standard genome sequencing and annotation.</title>
        <authorList>
            <consortium name="The Broad Institute Genomics Platform"/>
            <consortium name="The Broad Institute Genome Sequencing Center for Infectious Disease"/>
            <person name="Wu L."/>
            <person name="Ma J."/>
        </authorList>
    </citation>
    <scope>NUCLEOTIDE SEQUENCE [LARGE SCALE GENOMIC DNA]</scope>
    <source>
        <strain evidence="4 5">JCM 13378</strain>
    </source>
</reference>
<keyword evidence="1" id="KW-0808">Transferase</keyword>
<dbReference type="CDD" id="cd04301">
    <property type="entry name" value="NAT_SF"/>
    <property type="match status" value="1"/>
</dbReference>
<feature type="domain" description="N-acetyltransferase" evidence="3">
    <location>
        <begin position="5"/>
        <end position="151"/>
    </location>
</feature>
<protein>
    <recommendedName>
        <fullName evidence="3">N-acetyltransferase domain-containing protein</fullName>
    </recommendedName>
</protein>
<dbReference type="PROSITE" id="PS51186">
    <property type="entry name" value="GNAT"/>
    <property type="match status" value="1"/>
</dbReference>
<dbReference type="RefSeq" id="WP_102797278.1">
    <property type="nucleotide sequence ID" value="NZ_BAAAEI010000008.1"/>
</dbReference>
<evidence type="ECO:0000313" key="5">
    <source>
        <dbReference type="Proteomes" id="UP001501757"/>
    </source>
</evidence>
<evidence type="ECO:0000259" key="3">
    <source>
        <dbReference type="PROSITE" id="PS51186"/>
    </source>
</evidence>
<evidence type="ECO:0000256" key="1">
    <source>
        <dbReference type="ARBA" id="ARBA00022679"/>
    </source>
</evidence>
<evidence type="ECO:0000256" key="2">
    <source>
        <dbReference type="ARBA" id="ARBA00023315"/>
    </source>
</evidence>
<dbReference type="InterPro" id="IPR000182">
    <property type="entry name" value="GNAT_dom"/>
</dbReference>
<proteinExistence type="predicted"/>
<accession>A0ABN0X448</accession>
<comment type="caution">
    <text evidence="4">The sequence shown here is derived from an EMBL/GenBank/DDBJ whole genome shotgun (WGS) entry which is preliminary data.</text>
</comment>
<dbReference type="SUPFAM" id="SSF55729">
    <property type="entry name" value="Acyl-CoA N-acyltransferases (Nat)"/>
    <property type="match status" value="1"/>
</dbReference>
<evidence type="ECO:0000313" key="4">
    <source>
        <dbReference type="EMBL" id="GAA0354683.1"/>
    </source>
</evidence>
<keyword evidence="2" id="KW-0012">Acyltransferase</keyword>
<dbReference type="InterPro" id="IPR016181">
    <property type="entry name" value="Acyl_CoA_acyltransferase"/>
</dbReference>
<dbReference type="Proteomes" id="UP001501757">
    <property type="component" value="Unassembled WGS sequence"/>
</dbReference>
<dbReference type="EMBL" id="BAAAEI010000008">
    <property type="protein sequence ID" value="GAA0354683.1"/>
    <property type="molecule type" value="Genomic_DNA"/>
</dbReference>
<name>A0ABN0X448_9ALTE</name>